<dbReference type="Gene3D" id="3.40.50.360">
    <property type="match status" value="1"/>
</dbReference>
<dbReference type="AlphaFoldDB" id="A0A4R3NG50"/>
<dbReference type="PANTHER" id="PTHR19384:SF128">
    <property type="entry name" value="NADPH OXIDOREDUCTASE A"/>
    <property type="match status" value="1"/>
</dbReference>
<organism evidence="8 9">
    <name type="scientific">Thermomonas haemolytica</name>
    <dbReference type="NCBI Taxonomy" id="141949"/>
    <lineage>
        <taxon>Bacteria</taxon>
        <taxon>Pseudomonadati</taxon>
        <taxon>Pseudomonadota</taxon>
        <taxon>Gammaproteobacteria</taxon>
        <taxon>Lysobacterales</taxon>
        <taxon>Lysobacteraceae</taxon>
        <taxon>Thermomonas</taxon>
    </lineage>
</organism>
<dbReference type="InterPro" id="IPR001433">
    <property type="entry name" value="OxRdtase_FAD/NAD-bd"/>
</dbReference>
<dbReference type="InterPro" id="IPR017938">
    <property type="entry name" value="Riboflavin_synthase-like_b-brl"/>
</dbReference>
<proteinExistence type="predicted"/>
<keyword evidence="5" id="KW-0028">Amino-acid biosynthesis</keyword>
<dbReference type="InterPro" id="IPR008254">
    <property type="entry name" value="Flavodoxin/NO_synth"/>
</dbReference>
<keyword evidence="4" id="KW-0813">Transport</keyword>
<accession>A0A4R3NG50</accession>
<evidence type="ECO:0000256" key="2">
    <source>
        <dbReference type="ARBA" id="ARBA00022630"/>
    </source>
</evidence>
<comment type="caution">
    <text evidence="8">The sequence shown here is derived from an EMBL/GenBank/DDBJ whole genome shotgun (WGS) entry which is preliminary data.</text>
</comment>
<evidence type="ECO:0000256" key="1">
    <source>
        <dbReference type="ARBA" id="ARBA00001917"/>
    </source>
</evidence>
<keyword evidence="4" id="KW-0249">Electron transport</keyword>
<dbReference type="GO" id="GO:0005829">
    <property type="term" value="C:cytosol"/>
    <property type="evidence" value="ECO:0007669"/>
    <property type="project" value="TreeGrafter"/>
</dbReference>
<dbReference type="Gene3D" id="3.40.50.80">
    <property type="entry name" value="Nucleotide-binding domain of ferredoxin-NADP reductase (FNR) module"/>
    <property type="match status" value="1"/>
</dbReference>
<gene>
    <name evidence="8" type="ORF">EDC34_101521</name>
</gene>
<dbReference type="Proteomes" id="UP000295414">
    <property type="component" value="Unassembled WGS sequence"/>
</dbReference>
<dbReference type="SUPFAM" id="SSF52343">
    <property type="entry name" value="Ferredoxin reductase-like, C-terminal NADP-linked domain"/>
    <property type="match status" value="1"/>
</dbReference>
<dbReference type="PRINTS" id="PR00371">
    <property type="entry name" value="FPNCR"/>
</dbReference>
<dbReference type="InterPro" id="IPR001094">
    <property type="entry name" value="Flavdoxin-like"/>
</dbReference>
<dbReference type="InterPro" id="IPR023173">
    <property type="entry name" value="NADPH_Cyt_P450_Rdtase_alpha"/>
</dbReference>
<dbReference type="GO" id="GO:0050660">
    <property type="term" value="F:flavin adenine dinucleotide binding"/>
    <property type="evidence" value="ECO:0007669"/>
    <property type="project" value="TreeGrafter"/>
</dbReference>
<sequence>MPPSALPLPAPLSGEQGALLARFADTAPPAALLWASGYLAGLARAPLAAAIATDAGSAQAADPAGAHAPAPVAATVVYGSQNGNARRVAEALHAALQAAGVPARLLRADAYPLRALATERLLYVVISTQGDGDPPDDAIALCEFLHGKRAPRLPQLHYAVLGLGDSSYADFCGVARRLDARLAELGATRAQALGEADLDIDAVAAPWQAQALERAQALLTPAPSPAPQPALASVTPLRPPSAQERARPQAFAAEVLANQRITGREFKGTGFRRYQEPEQDVRHIELALDGSGLDYAPGDALAIHHHNPLALVDAVLDATRLDGDAEVAHADRRLPLARWLEQERELTRLSRPLLAALAERAGAADLRRLLDGDGDGLAALLRDHQVIDVLRRWPADWDAPALLAALRAPARRLYSIASSRTRVGEEAHLAVAVVRYAAHGHDHLGAASGFLAGLAAGTQVEVALAPNERFRLPGDGDRDLLMVAAGTGIAPFRGFVQERAETGARGRNWLFFGARNPRTGFLYQAEWQQALQRGELHRLELAFSRAQPERIHVQQRLREHGRAVYARLQEGAYLYVCGATAMGRDVHAALLEIVADAAGCDADAAADYLAALQRDGRYARDLY</sequence>
<evidence type="ECO:0000256" key="3">
    <source>
        <dbReference type="ARBA" id="ARBA00022643"/>
    </source>
</evidence>
<dbReference type="Pfam" id="PF00258">
    <property type="entry name" value="Flavodoxin_1"/>
    <property type="match status" value="1"/>
</dbReference>
<dbReference type="PANTHER" id="PTHR19384">
    <property type="entry name" value="NITRIC OXIDE SYNTHASE-RELATED"/>
    <property type="match status" value="1"/>
</dbReference>
<dbReference type="InterPro" id="IPR001709">
    <property type="entry name" value="Flavoprot_Pyr_Nucl_cyt_Rdtase"/>
</dbReference>
<dbReference type="GO" id="GO:0019344">
    <property type="term" value="P:cysteine biosynthetic process"/>
    <property type="evidence" value="ECO:0007669"/>
    <property type="project" value="UniProtKB-KW"/>
</dbReference>
<dbReference type="GO" id="GO:0016491">
    <property type="term" value="F:oxidoreductase activity"/>
    <property type="evidence" value="ECO:0007669"/>
    <property type="project" value="InterPro"/>
</dbReference>
<evidence type="ECO:0000259" key="7">
    <source>
        <dbReference type="PROSITE" id="PS51384"/>
    </source>
</evidence>
<dbReference type="RefSeq" id="WP_114960090.1">
    <property type="nucleotide sequence ID" value="NZ_MSZW01000008.1"/>
</dbReference>
<dbReference type="InterPro" id="IPR029039">
    <property type="entry name" value="Flavoprotein-like_sf"/>
</dbReference>
<dbReference type="InterPro" id="IPR017927">
    <property type="entry name" value="FAD-bd_FR_type"/>
</dbReference>
<dbReference type="PROSITE" id="PS50902">
    <property type="entry name" value="FLAVODOXIN_LIKE"/>
    <property type="match status" value="1"/>
</dbReference>
<keyword evidence="2" id="KW-0285">Flavoprotein</keyword>
<keyword evidence="3" id="KW-0288">FMN</keyword>
<dbReference type="GO" id="GO:0010181">
    <property type="term" value="F:FMN binding"/>
    <property type="evidence" value="ECO:0007669"/>
    <property type="project" value="InterPro"/>
</dbReference>
<dbReference type="Gene3D" id="1.20.990.10">
    <property type="entry name" value="NADPH-cytochrome p450 Reductase, Chain A, domain 3"/>
    <property type="match status" value="1"/>
</dbReference>
<dbReference type="PROSITE" id="PS51384">
    <property type="entry name" value="FAD_FR"/>
    <property type="match status" value="1"/>
</dbReference>
<dbReference type="InterPro" id="IPR039261">
    <property type="entry name" value="FNR_nucleotide-bd"/>
</dbReference>
<protein>
    <submittedName>
        <fullName evidence="8">Sulfite reductase (NADPH) alpha subunit</fullName>
    </submittedName>
</protein>
<dbReference type="PRINTS" id="PR00369">
    <property type="entry name" value="FLAVODOXIN"/>
</dbReference>
<comment type="cofactor">
    <cofactor evidence="1">
        <name>FMN</name>
        <dbReference type="ChEBI" id="CHEBI:58210"/>
    </cofactor>
</comment>
<dbReference type="SUPFAM" id="SSF52218">
    <property type="entry name" value="Flavoproteins"/>
    <property type="match status" value="1"/>
</dbReference>
<evidence type="ECO:0000313" key="8">
    <source>
        <dbReference type="EMBL" id="TCT26193.1"/>
    </source>
</evidence>
<feature type="domain" description="FAD-binding FR-type" evidence="7">
    <location>
        <begin position="248"/>
        <end position="473"/>
    </location>
</feature>
<evidence type="ECO:0000256" key="4">
    <source>
        <dbReference type="ARBA" id="ARBA00022982"/>
    </source>
</evidence>
<dbReference type="Gene3D" id="2.40.30.10">
    <property type="entry name" value="Translation factors"/>
    <property type="match status" value="1"/>
</dbReference>
<dbReference type="OrthoDB" id="9816402at2"/>
<dbReference type="EMBL" id="SMAP01000001">
    <property type="protein sequence ID" value="TCT26193.1"/>
    <property type="molecule type" value="Genomic_DNA"/>
</dbReference>
<evidence type="ECO:0000256" key="5">
    <source>
        <dbReference type="ARBA" id="ARBA00023192"/>
    </source>
</evidence>
<dbReference type="Pfam" id="PF00175">
    <property type="entry name" value="NAD_binding_1"/>
    <property type="match status" value="1"/>
</dbReference>
<feature type="domain" description="Flavodoxin-like" evidence="6">
    <location>
        <begin position="74"/>
        <end position="212"/>
    </location>
</feature>
<keyword evidence="9" id="KW-1185">Reference proteome</keyword>
<evidence type="ECO:0000259" key="6">
    <source>
        <dbReference type="PROSITE" id="PS50902"/>
    </source>
</evidence>
<keyword evidence="5" id="KW-0198">Cysteine biosynthesis</keyword>
<dbReference type="SUPFAM" id="SSF63380">
    <property type="entry name" value="Riboflavin synthase domain-like"/>
    <property type="match status" value="1"/>
</dbReference>
<name>A0A4R3NG50_9GAMM</name>
<evidence type="ECO:0000313" key="9">
    <source>
        <dbReference type="Proteomes" id="UP000295414"/>
    </source>
</evidence>
<reference evidence="8 9" key="1">
    <citation type="submission" date="2019-03" db="EMBL/GenBank/DDBJ databases">
        <title>Genomic Encyclopedia of Type Strains, Phase IV (KMG-IV): sequencing the most valuable type-strain genomes for metagenomic binning, comparative biology and taxonomic classification.</title>
        <authorList>
            <person name="Goeker M."/>
        </authorList>
    </citation>
    <scope>NUCLEOTIDE SEQUENCE [LARGE SCALE GENOMIC DNA]</scope>
    <source>
        <strain evidence="8 9">DSM 13605</strain>
    </source>
</reference>